<evidence type="ECO:0000313" key="5">
    <source>
        <dbReference type="Proteomes" id="UP000316256"/>
    </source>
</evidence>
<dbReference type="Pfam" id="PF00440">
    <property type="entry name" value="TetR_N"/>
    <property type="match status" value="1"/>
</dbReference>
<dbReference type="RefSeq" id="WP_142094767.1">
    <property type="nucleotide sequence ID" value="NZ_VIGH01000001.1"/>
</dbReference>
<dbReference type="Gene3D" id="1.10.357.10">
    <property type="entry name" value="Tetracycline Repressor, domain 2"/>
    <property type="match status" value="1"/>
</dbReference>
<protein>
    <submittedName>
        <fullName evidence="4">TetR/AcrR family transcriptional regulator</fullName>
    </submittedName>
</protein>
<dbReference type="Proteomes" id="UP000316256">
    <property type="component" value="Unassembled WGS sequence"/>
</dbReference>
<reference evidence="4 5" key="1">
    <citation type="submission" date="2019-06" db="EMBL/GenBank/DDBJ databases">
        <title>Rhodococcus spaelei sp. nov., isolated from a cave.</title>
        <authorList>
            <person name="Lee S.D."/>
        </authorList>
    </citation>
    <scope>NUCLEOTIDE SEQUENCE [LARGE SCALE GENOMIC DNA]</scope>
    <source>
        <strain evidence="4 5">C9-5</strain>
    </source>
</reference>
<evidence type="ECO:0000256" key="1">
    <source>
        <dbReference type="ARBA" id="ARBA00023125"/>
    </source>
</evidence>
<dbReference type="InterPro" id="IPR050109">
    <property type="entry name" value="HTH-type_TetR-like_transc_reg"/>
</dbReference>
<dbReference type="OrthoDB" id="4716833at2"/>
<dbReference type="EMBL" id="VIGH01000001">
    <property type="protein sequence ID" value="TQF74682.1"/>
    <property type="molecule type" value="Genomic_DNA"/>
</dbReference>
<dbReference type="InterPro" id="IPR009057">
    <property type="entry name" value="Homeodomain-like_sf"/>
</dbReference>
<sequence>MNATGSGRPRDPRIDADVLAATRALLVEVGFDQLSVRAVASRAGVSRAAIARRWESKAQLVLDAVLGVTPDLTPFEGADRAGWIHWVVTGSSALFRQPEVREAVPGLLATLREHDQLRGALWRNFAGPAAALFPGSAVPEAGDPDTARALLVLGAGAALFLSLIAPEEDTPQMRAKVLEILLPVAAVSD</sequence>
<keyword evidence="1 2" id="KW-0238">DNA-binding</keyword>
<evidence type="ECO:0000313" key="4">
    <source>
        <dbReference type="EMBL" id="TQF74682.1"/>
    </source>
</evidence>
<dbReference type="GO" id="GO:0000976">
    <property type="term" value="F:transcription cis-regulatory region binding"/>
    <property type="evidence" value="ECO:0007669"/>
    <property type="project" value="TreeGrafter"/>
</dbReference>
<dbReference type="PRINTS" id="PR00455">
    <property type="entry name" value="HTHTETR"/>
</dbReference>
<dbReference type="PROSITE" id="PS50977">
    <property type="entry name" value="HTH_TETR_2"/>
    <property type="match status" value="1"/>
</dbReference>
<dbReference type="PANTHER" id="PTHR30055:SF230">
    <property type="entry name" value="TRANSCRIPTIONAL REGULATORY PROTEIN (PROBABLY TETR-FAMILY)-RELATED"/>
    <property type="match status" value="1"/>
</dbReference>
<dbReference type="GO" id="GO:0003700">
    <property type="term" value="F:DNA-binding transcription factor activity"/>
    <property type="evidence" value="ECO:0007669"/>
    <property type="project" value="TreeGrafter"/>
</dbReference>
<dbReference type="InterPro" id="IPR001647">
    <property type="entry name" value="HTH_TetR"/>
</dbReference>
<dbReference type="PANTHER" id="PTHR30055">
    <property type="entry name" value="HTH-TYPE TRANSCRIPTIONAL REGULATOR RUTR"/>
    <property type="match status" value="1"/>
</dbReference>
<keyword evidence="5" id="KW-1185">Reference proteome</keyword>
<organism evidence="4 5">
    <name type="scientific">Rhodococcus spelaei</name>
    <dbReference type="NCBI Taxonomy" id="2546320"/>
    <lineage>
        <taxon>Bacteria</taxon>
        <taxon>Bacillati</taxon>
        <taxon>Actinomycetota</taxon>
        <taxon>Actinomycetes</taxon>
        <taxon>Mycobacteriales</taxon>
        <taxon>Nocardiaceae</taxon>
        <taxon>Rhodococcus</taxon>
    </lineage>
</organism>
<proteinExistence type="predicted"/>
<evidence type="ECO:0000256" key="2">
    <source>
        <dbReference type="PROSITE-ProRule" id="PRU00335"/>
    </source>
</evidence>
<name>A0A541BQU1_9NOCA</name>
<dbReference type="SUPFAM" id="SSF46689">
    <property type="entry name" value="Homeodomain-like"/>
    <property type="match status" value="1"/>
</dbReference>
<dbReference type="AlphaFoldDB" id="A0A541BQU1"/>
<comment type="caution">
    <text evidence="4">The sequence shown here is derived from an EMBL/GenBank/DDBJ whole genome shotgun (WGS) entry which is preliminary data.</text>
</comment>
<gene>
    <name evidence="4" type="ORF">FK531_00835</name>
</gene>
<feature type="DNA-binding region" description="H-T-H motif" evidence="2">
    <location>
        <begin position="35"/>
        <end position="54"/>
    </location>
</feature>
<evidence type="ECO:0000259" key="3">
    <source>
        <dbReference type="PROSITE" id="PS50977"/>
    </source>
</evidence>
<feature type="domain" description="HTH tetR-type" evidence="3">
    <location>
        <begin position="12"/>
        <end position="72"/>
    </location>
</feature>
<accession>A0A541BQU1</accession>